<dbReference type="PANTHER" id="PTHR23234">
    <property type="entry name" value="ZNF44 PROTEIN"/>
    <property type="match status" value="1"/>
</dbReference>
<sequence>MKPSGTQLHPSIRPLRGQEKFTEQMLQPMDIQFNYESQEHQLLSDGETRTKIGEMTLEKEITANIEPFTKESGNPKDNRIHTGEKPHMCVQHDRSFSQLCDFISHKKIHFWEGNVNANDCGKTFSVYANFIQYQRQKTPSDSNQ</sequence>
<dbReference type="InterPro" id="IPR050758">
    <property type="entry name" value="Znf_C2H2-type"/>
</dbReference>
<keyword evidence="2" id="KW-0677">Repeat</keyword>
<reference evidence="5" key="1">
    <citation type="journal article" date="2021" name="Evol. Appl.">
        <title>The genome of the Pyrenean desman and the effects of bottlenecks and inbreeding on the genomic landscape of an endangered species.</title>
        <authorList>
            <person name="Escoda L."/>
            <person name="Castresana J."/>
        </authorList>
    </citation>
    <scope>NUCLEOTIDE SEQUENCE</scope>
    <source>
        <strain evidence="5">IBE-C5619</strain>
    </source>
</reference>
<dbReference type="PANTHER" id="PTHR23234:SF10">
    <property type="entry name" value="RIKEN CDNA 6720489N17 GENE-RELATED"/>
    <property type="match status" value="1"/>
</dbReference>
<dbReference type="EMBL" id="JAGFMF010011464">
    <property type="protein sequence ID" value="KAG8521666.1"/>
    <property type="molecule type" value="Genomic_DNA"/>
</dbReference>
<keyword evidence="6" id="KW-1185">Reference proteome</keyword>
<evidence type="ECO:0000256" key="3">
    <source>
        <dbReference type="ARBA" id="ARBA00022771"/>
    </source>
</evidence>
<dbReference type="Gene3D" id="3.30.160.60">
    <property type="entry name" value="Classic Zinc Finger"/>
    <property type="match status" value="1"/>
</dbReference>
<evidence type="ECO:0000313" key="6">
    <source>
        <dbReference type="Proteomes" id="UP000700334"/>
    </source>
</evidence>
<evidence type="ECO:0000256" key="2">
    <source>
        <dbReference type="ARBA" id="ARBA00022737"/>
    </source>
</evidence>
<dbReference type="AlphaFoldDB" id="A0A8J6AHV7"/>
<protein>
    <submittedName>
        <fullName evidence="5">Zinc finger protein 271</fullName>
    </submittedName>
</protein>
<dbReference type="InterPro" id="IPR036236">
    <property type="entry name" value="Znf_C2H2_sf"/>
</dbReference>
<organism evidence="5 6">
    <name type="scientific">Galemys pyrenaicus</name>
    <name type="common">Iberian desman</name>
    <name type="synonym">Pyrenean desman</name>
    <dbReference type="NCBI Taxonomy" id="202257"/>
    <lineage>
        <taxon>Eukaryota</taxon>
        <taxon>Metazoa</taxon>
        <taxon>Chordata</taxon>
        <taxon>Craniata</taxon>
        <taxon>Vertebrata</taxon>
        <taxon>Euteleostomi</taxon>
        <taxon>Mammalia</taxon>
        <taxon>Eutheria</taxon>
        <taxon>Laurasiatheria</taxon>
        <taxon>Eulipotyphla</taxon>
        <taxon>Talpidae</taxon>
        <taxon>Galemys</taxon>
    </lineage>
</organism>
<dbReference type="Proteomes" id="UP000700334">
    <property type="component" value="Unassembled WGS sequence"/>
</dbReference>
<keyword evidence="1" id="KW-0479">Metal-binding</keyword>
<dbReference type="GO" id="GO:0008270">
    <property type="term" value="F:zinc ion binding"/>
    <property type="evidence" value="ECO:0007669"/>
    <property type="project" value="UniProtKB-KW"/>
</dbReference>
<name>A0A8J6AHV7_GALPY</name>
<gene>
    <name evidence="5" type="ORF">J0S82_001744</name>
</gene>
<dbReference type="FunFam" id="3.30.160.60:FF:000446">
    <property type="entry name" value="Zinc finger protein"/>
    <property type="match status" value="1"/>
</dbReference>
<evidence type="ECO:0000256" key="4">
    <source>
        <dbReference type="ARBA" id="ARBA00022833"/>
    </source>
</evidence>
<accession>A0A8J6AHV7</accession>
<evidence type="ECO:0000256" key="1">
    <source>
        <dbReference type="ARBA" id="ARBA00022723"/>
    </source>
</evidence>
<dbReference type="SUPFAM" id="SSF57667">
    <property type="entry name" value="beta-beta-alpha zinc fingers"/>
    <property type="match status" value="1"/>
</dbReference>
<comment type="caution">
    <text evidence="5">The sequence shown here is derived from an EMBL/GenBank/DDBJ whole genome shotgun (WGS) entry which is preliminary data.</text>
</comment>
<dbReference type="OrthoDB" id="8922241at2759"/>
<evidence type="ECO:0000313" key="5">
    <source>
        <dbReference type="EMBL" id="KAG8521666.1"/>
    </source>
</evidence>
<proteinExistence type="predicted"/>
<keyword evidence="3" id="KW-0863">Zinc-finger</keyword>
<keyword evidence="4" id="KW-0862">Zinc</keyword>